<sequence>MKKDISRNFFRYVFEFAVAGFIGWLYEVGITWAMYHYFENRGILHLPIVPIYSVGAFILLAMLRKKRNPVFIFIFALVVTTLFELGSAYLLEFIFHKQFWTYHNWYFSILDRSSLISSAIFGLLAVAYFYVLHPLSGKLSEKLPKPVCVGAGLTISAVIITDFVISVYQLLKDR</sequence>
<feature type="transmembrane region" description="Helical" evidence="1">
    <location>
        <begin position="44"/>
        <end position="63"/>
    </location>
</feature>
<feature type="transmembrane region" description="Helical" evidence="1">
    <location>
        <begin position="70"/>
        <end position="95"/>
    </location>
</feature>
<evidence type="ECO:0000256" key="1">
    <source>
        <dbReference type="SAM" id="Phobius"/>
    </source>
</evidence>
<gene>
    <name evidence="2" type="ORF">SAMN02910265_00926</name>
</gene>
<keyword evidence="1" id="KW-0812">Transmembrane</keyword>
<protein>
    <submittedName>
        <fullName evidence="2">Putative ABC-transporter type IV</fullName>
    </submittedName>
</protein>
<dbReference type="RefSeq" id="WP_074714700.1">
    <property type="nucleotide sequence ID" value="NZ_FNWV01000002.1"/>
</dbReference>
<accession>A0A1H6IMS9</accession>
<evidence type="ECO:0000313" key="2">
    <source>
        <dbReference type="EMBL" id="SEH47830.1"/>
    </source>
</evidence>
<keyword evidence="1" id="KW-1133">Transmembrane helix</keyword>
<dbReference type="Pfam" id="PF06541">
    <property type="entry name" value="ABC_trans_CmpB"/>
    <property type="match status" value="1"/>
</dbReference>
<evidence type="ECO:0000313" key="3">
    <source>
        <dbReference type="Proteomes" id="UP000183190"/>
    </source>
</evidence>
<dbReference type="InterPro" id="IPR010540">
    <property type="entry name" value="CmpB_TMEM229"/>
</dbReference>
<reference evidence="2 3" key="1">
    <citation type="submission" date="2016-10" db="EMBL/GenBank/DDBJ databases">
        <authorList>
            <person name="de Groot N.N."/>
        </authorList>
    </citation>
    <scope>NUCLEOTIDE SEQUENCE [LARGE SCALE GENOMIC DNA]</scope>
    <source>
        <strain evidence="2 3">YAD2003</strain>
    </source>
</reference>
<organism evidence="2 3">
    <name type="scientific">Ruminococcus flavefaciens</name>
    <dbReference type="NCBI Taxonomy" id="1265"/>
    <lineage>
        <taxon>Bacteria</taxon>
        <taxon>Bacillati</taxon>
        <taxon>Bacillota</taxon>
        <taxon>Clostridia</taxon>
        <taxon>Eubacteriales</taxon>
        <taxon>Oscillospiraceae</taxon>
        <taxon>Ruminococcus</taxon>
    </lineage>
</organism>
<feature type="transmembrane region" description="Helical" evidence="1">
    <location>
        <begin position="12"/>
        <end position="38"/>
    </location>
</feature>
<dbReference type="OrthoDB" id="9789229at2"/>
<dbReference type="EMBL" id="FNWV01000002">
    <property type="protein sequence ID" value="SEH47830.1"/>
    <property type="molecule type" value="Genomic_DNA"/>
</dbReference>
<name>A0A1H6IMS9_RUMFL</name>
<dbReference type="AlphaFoldDB" id="A0A1H6IMS9"/>
<feature type="transmembrane region" description="Helical" evidence="1">
    <location>
        <begin position="115"/>
        <end position="135"/>
    </location>
</feature>
<feature type="transmembrane region" description="Helical" evidence="1">
    <location>
        <begin position="147"/>
        <end position="171"/>
    </location>
</feature>
<proteinExistence type="predicted"/>
<dbReference type="Proteomes" id="UP000183190">
    <property type="component" value="Unassembled WGS sequence"/>
</dbReference>
<keyword evidence="1" id="KW-0472">Membrane</keyword>